<feature type="region of interest" description="Disordered" evidence="1">
    <location>
        <begin position="85"/>
        <end position="104"/>
    </location>
</feature>
<evidence type="ECO:0008006" key="4">
    <source>
        <dbReference type="Google" id="ProtNLM"/>
    </source>
</evidence>
<accession>A0A379HK22</accession>
<evidence type="ECO:0000313" key="2">
    <source>
        <dbReference type="EMBL" id="SUC82803.1"/>
    </source>
</evidence>
<dbReference type="Proteomes" id="UP000255000">
    <property type="component" value="Unassembled WGS sequence"/>
</dbReference>
<dbReference type="AlphaFoldDB" id="A0A379HK22"/>
<dbReference type="RefSeq" id="WP_115336658.1">
    <property type="nucleotide sequence ID" value="NZ_UGSK01000002.1"/>
</dbReference>
<evidence type="ECO:0000313" key="3">
    <source>
        <dbReference type="Proteomes" id="UP000255000"/>
    </source>
</evidence>
<organism evidence="2 3">
    <name type="scientific">Pannonibacter phragmitetus</name>
    <dbReference type="NCBI Taxonomy" id="121719"/>
    <lineage>
        <taxon>Bacteria</taxon>
        <taxon>Pseudomonadati</taxon>
        <taxon>Pseudomonadota</taxon>
        <taxon>Alphaproteobacteria</taxon>
        <taxon>Hyphomicrobiales</taxon>
        <taxon>Stappiaceae</taxon>
        <taxon>Pannonibacter</taxon>
    </lineage>
</organism>
<gene>
    <name evidence="2" type="ORF">NCTC13350_04296</name>
</gene>
<evidence type="ECO:0000256" key="1">
    <source>
        <dbReference type="SAM" id="MobiDB-lite"/>
    </source>
</evidence>
<sequence length="619" mass="64578">MGEQSGIVAGRGGYDVTAGGKVDLTGGVISSTAEAEDNYLSARELVWRDVQNSSASSSSGFGVGFGVSFDKGKVASGDPLSGTLTPIVNMPAREGDEGTTRATVTPGTLELSDQRQDLASLNRDAGAAHVSVEAYDIARLKARQEGAAALSELLNGLTGDLSAEIGLKDGDPAKAALHAAVGAAVAAVAGTDIGSGAAAGLVSELANGVVSQMLKDHPDLTTAQTDAIRQWTATALGAAIGGQAGAAAALDNIKHNFLNHQQIDDLIAELISCNGSANVEDCKREVSEKYTKLDFEQEKALDNCRSIQCIADVLGDISDAKDFDYLKLLSVQTAGADENLVQRLLGYQGTDVFGLRLLTVISGAAYCDQTGGAEGCFGTGIRNQFIKEAAVDLLVELGSSASFGAVSRIIRFLKESKKGGNIVSPGSSVGEVGTKTSPLALPSPDYKVPNGYSLVRNVDGSATVTGPRGGVYDSTGRYTAEGKPIYRDNSGGYVTLDGGRNPVSAPPNYESIPLHHICTNKCTVGANGQVAWTKEYQRFFDGAGLDINRAVENLVAVPGHRGPHPESYHQYVYGSLDQATRGLTPNTSSYNLAVTKTLERIKAESVIVGSQVNKWLTRQ</sequence>
<protein>
    <recommendedName>
        <fullName evidence="4">DUF637 domain-containing protein</fullName>
    </recommendedName>
</protein>
<name>A0A379HK22_9HYPH</name>
<dbReference type="Pfam" id="PF14412">
    <property type="entry name" value="AHH"/>
    <property type="match status" value="1"/>
</dbReference>
<dbReference type="EMBL" id="UGSK01000002">
    <property type="protein sequence ID" value="SUC82803.1"/>
    <property type="molecule type" value="Genomic_DNA"/>
</dbReference>
<reference evidence="2 3" key="1">
    <citation type="submission" date="2018-06" db="EMBL/GenBank/DDBJ databases">
        <authorList>
            <consortium name="Pathogen Informatics"/>
            <person name="Doyle S."/>
        </authorList>
    </citation>
    <scope>NUCLEOTIDE SEQUENCE [LARGE SCALE GENOMIC DNA]</scope>
    <source>
        <strain evidence="2 3">NCTC13350</strain>
    </source>
</reference>
<proteinExistence type="predicted"/>
<dbReference type="InterPro" id="IPR032871">
    <property type="entry name" value="AHH_dom_containing"/>
</dbReference>
<dbReference type="OrthoDB" id="2664633at2"/>